<keyword evidence="3" id="KW-1185">Reference proteome</keyword>
<dbReference type="PROSITE" id="PS51257">
    <property type="entry name" value="PROKAR_LIPOPROTEIN"/>
    <property type="match status" value="1"/>
</dbReference>
<dbReference type="GO" id="GO:0005829">
    <property type="term" value="C:cytosol"/>
    <property type="evidence" value="ECO:0007669"/>
    <property type="project" value="TreeGrafter"/>
</dbReference>
<evidence type="ECO:0000259" key="1">
    <source>
        <dbReference type="Pfam" id="PF00248"/>
    </source>
</evidence>
<evidence type="ECO:0000313" key="3">
    <source>
        <dbReference type="Proteomes" id="UP000215509"/>
    </source>
</evidence>
<gene>
    <name evidence="2" type="ORF">CF651_18300</name>
</gene>
<dbReference type="Proteomes" id="UP000215509">
    <property type="component" value="Unassembled WGS sequence"/>
</dbReference>
<dbReference type="Gene3D" id="3.20.20.100">
    <property type="entry name" value="NADP-dependent oxidoreductase domain"/>
    <property type="match status" value="1"/>
</dbReference>
<dbReference type="RefSeq" id="WP_094016306.1">
    <property type="nucleotide sequence ID" value="NZ_NMQW01000025.1"/>
</dbReference>
<proteinExistence type="predicted"/>
<dbReference type="GO" id="GO:0016491">
    <property type="term" value="F:oxidoreductase activity"/>
    <property type="evidence" value="ECO:0007669"/>
    <property type="project" value="InterPro"/>
</dbReference>
<organism evidence="2 3">
    <name type="scientific">Paenibacillus rigui</name>
    <dbReference type="NCBI Taxonomy" id="554312"/>
    <lineage>
        <taxon>Bacteria</taxon>
        <taxon>Bacillati</taxon>
        <taxon>Bacillota</taxon>
        <taxon>Bacilli</taxon>
        <taxon>Bacillales</taxon>
        <taxon>Paenibacillaceae</taxon>
        <taxon>Paenibacillus</taxon>
    </lineage>
</organism>
<accession>A0A229UN84</accession>
<dbReference type="InterPro" id="IPR023210">
    <property type="entry name" value="NADP_OxRdtase_dom"/>
</dbReference>
<dbReference type="InterPro" id="IPR036812">
    <property type="entry name" value="NAD(P)_OxRdtase_dom_sf"/>
</dbReference>
<dbReference type="SUPFAM" id="SSF51430">
    <property type="entry name" value="NAD(P)-linked oxidoreductase"/>
    <property type="match status" value="1"/>
</dbReference>
<reference evidence="2 3" key="1">
    <citation type="submission" date="2017-07" db="EMBL/GenBank/DDBJ databases">
        <title>Genome sequencing and assembly of Paenibacillus rigui.</title>
        <authorList>
            <person name="Mayilraj S."/>
        </authorList>
    </citation>
    <scope>NUCLEOTIDE SEQUENCE [LARGE SCALE GENOMIC DNA]</scope>
    <source>
        <strain evidence="2 3">JCM 16352</strain>
    </source>
</reference>
<dbReference type="PANTHER" id="PTHR43364">
    <property type="entry name" value="NADH-SPECIFIC METHYLGLYOXAL REDUCTASE-RELATED"/>
    <property type="match status" value="1"/>
</dbReference>
<dbReference type="AlphaFoldDB" id="A0A229UN84"/>
<protein>
    <submittedName>
        <fullName evidence="2">Oxidoreductase</fullName>
    </submittedName>
</protein>
<dbReference type="InterPro" id="IPR020471">
    <property type="entry name" value="AKR"/>
</dbReference>
<name>A0A229UN84_9BACL</name>
<dbReference type="Pfam" id="PF00248">
    <property type="entry name" value="Aldo_ket_red"/>
    <property type="match status" value="1"/>
</dbReference>
<dbReference type="PRINTS" id="PR00069">
    <property type="entry name" value="ALDKETRDTASE"/>
</dbReference>
<dbReference type="CDD" id="cd19752">
    <property type="entry name" value="AKR_unchar"/>
    <property type="match status" value="1"/>
</dbReference>
<feature type="domain" description="NADP-dependent oxidoreductase" evidence="1">
    <location>
        <begin position="16"/>
        <end position="317"/>
    </location>
</feature>
<comment type="caution">
    <text evidence="2">The sequence shown here is derived from an EMBL/GenBank/DDBJ whole genome shotgun (WGS) entry which is preliminary data.</text>
</comment>
<dbReference type="EMBL" id="NMQW01000025">
    <property type="protein sequence ID" value="OXM84858.1"/>
    <property type="molecule type" value="Genomic_DNA"/>
</dbReference>
<sequence length="318" mass="35165">MRQIQLGSTGIQVSVMALGCLNFGSRDDRETSYGLLDAYEEAGGTFLDTSNNYAFWNEGCVGGESELLLGQWMKERGNRNRMVVATKVGAKPTFPGGGFENMEGLSRKAIEQALDESLLRLGTDYVDLYYAHIDDTRTPLEETLETLDGLVRAGKVRAIGCSNYRLPRIMEAQSICEARSWTGYACIQQRYTFLHPQPEADFGVQVSADEELLSYCRSRDDFALLAYSPLLNGAYTRQDGPLPDQYEGHAARARLGVLREVAAETGRTPNQVVLAWLMQSTPAALPLIAVSSKVQLQENLGSLHIRLTPDQLDRLTKA</sequence>
<dbReference type="OrthoDB" id="9773828at2"/>
<evidence type="ECO:0000313" key="2">
    <source>
        <dbReference type="EMBL" id="OXM84858.1"/>
    </source>
</evidence>
<dbReference type="InterPro" id="IPR050523">
    <property type="entry name" value="AKR_Detox_Biosynth"/>
</dbReference>
<dbReference type="PANTHER" id="PTHR43364:SF6">
    <property type="entry name" value="OXIDOREDUCTASE-RELATED"/>
    <property type="match status" value="1"/>
</dbReference>